<sequence length="114" mass="11999">MDRAGIGRVCLALPATTLAHSFGEDHDVYKVGGKMFAIVGGEGALSFKVSDIAYEVLTEAGYAAPAPYMARAKWVQVADPASWDEGELADHLKTAHALIAAKLTKKARAELGLG</sequence>
<dbReference type="PANTHER" id="PTHR35145">
    <property type="entry name" value="CYTOPLASMIC PROTEIN-RELATED"/>
    <property type="match status" value="1"/>
</dbReference>
<protein>
    <submittedName>
        <fullName evidence="1">Putative DNA-binding protein (MmcQ/YjbR family)</fullName>
    </submittedName>
</protein>
<keyword evidence="2" id="KW-1185">Reference proteome</keyword>
<evidence type="ECO:0000313" key="1">
    <source>
        <dbReference type="EMBL" id="MBB5659928.1"/>
    </source>
</evidence>
<dbReference type="OrthoDB" id="9804614at2"/>
<dbReference type="Proteomes" id="UP000548978">
    <property type="component" value="Unassembled WGS sequence"/>
</dbReference>
<dbReference type="AlphaFoldDB" id="A0A7W9A1Y0"/>
<dbReference type="InterPro" id="IPR058532">
    <property type="entry name" value="YjbR/MT2646/Rv2570-like"/>
</dbReference>
<proteinExistence type="predicted"/>
<dbReference type="EMBL" id="JACIJB010000001">
    <property type="protein sequence ID" value="MBB5659928.1"/>
    <property type="molecule type" value="Genomic_DNA"/>
</dbReference>
<gene>
    <name evidence="1" type="ORF">FHS65_000646</name>
</gene>
<evidence type="ECO:0000313" key="2">
    <source>
        <dbReference type="Proteomes" id="UP000548978"/>
    </source>
</evidence>
<dbReference type="Gene3D" id="3.90.1150.30">
    <property type="match status" value="1"/>
</dbReference>
<dbReference type="InterPro" id="IPR038056">
    <property type="entry name" value="YjbR-like_sf"/>
</dbReference>
<dbReference type="RefSeq" id="WP_123287350.1">
    <property type="nucleotide sequence ID" value="NZ_JACIJB010000001.1"/>
</dbReference>
<organism evidence="1 2">
    <name type="scientific">Brevundimonas halotolerans</name>
    <dbReference type="NCBI Taxonomy" id="69670"/>
    <lineage>
        <taxon>Bacteria</taxon>
        <taxon>Pseudomonadati</taxon>
        <taxon>Pseudomonadota</taxon>
        <taxon>Alphaproteobacteria</taxon>
        <taxon>Caulobacterales</taxon>
        <taxon>Caulobacteraceae</taxon>
        <taxon>Brevundimonas</taxon>
    </lineage>
</organism>
<dbReference type="SUPFAM" id="SSF142906">
    <property type="entry name" value="YjbR-like"/>
    <property type="match status" value="1"/>
</dbReference>
<name>A0A7W9A1Y0_9CAUL</name>
<comment type="caution">
    <text evidence="1">The sequence shown here is derived from an EMBL/GenBank/DDBJ whole genome shotgun (WGS) entry which is preliminary data.</text>
</comment>
<dbReference type="PANTHER" id="PTHR35145:SF1">
    <property type="entry name" value="CYTOPLASMIC PROTEIN"/>
    <property type="match status" value="1"/>
</dbReference>
<dbReference type="InterPro" id="IPR007351">
    <property type="entry name" value="YjbR"/>
</dbReference>
<keyword evidence="1" id="KW-0238">DNA-binding</keyword>
<reference evidence="1 2" key="1">
    <citation type="submission" date="2020-08" db="EMBL/GenBank/DDBJ databases">
        <title>Genomic Encyclopedia of Type Strains, Phase IV (KMG-IV): sequencing the most valuable type-strain genomes for metagenomic binning, comparative biology and taxonomic classification.</title>
        <authorList>
            <person name="Goeker M."/>
        </authorList>
    </citation>
    <scope>NUCLEOTIDE SEQUENCE [LARGE SCALE GENOMIC DNA]</scope>
    <source>
        <strain evidence="1 2">DSM 24448</strain>
    </source>
</reference>
<accession>A0A7W9A1Y0</accession>
<dbReference type="GO" id="GO:0003677">
    <property type="term" value="F:DNA binding"/>
    <property type="evidence" value="ECO:0007669"/>
    <property type="project" value="UniProtKB-KW"/>
</dbReference>
<dbReference type="Pfam" id="PF04237">
    <property type="entry name" value="YjbR"/>
    <property type="match status" value="1"/>
</dbReference>